<dbReference type="AlphaFoldDB" id="A0AAD2CS56"/>
<name>A0AAD2CS56_9STRA</name>
<evidence type="ECO:0000256" key="1">
    <source>
        <dbReference type="SAM" id="MobiDB-lite"/>
    </source>
</evidence>
<proteinExistence type="predicted"/>
<feature type="compositionally biased region" description="Low complexity" evidence="1">
    <location>
        <begin position="115"/>
        <end position="125"/>
    </location>
</feature>
<feature type="compositionally biased region" description="Low complexity" evidence="1">
    <location>
        <begin position="154"/>
        <end position="177"/>
    </location>
</feature>
<dbReference type="Proteomes" id="UP001295423">
    <property type="component" value="Unassembled WGS sequence"/>
</dbReference>
<organism evidence="2 3">
    <name type="scientific">Cylindrotheca closterium</name>
    <dbReference type="NCBI Taxonomy" id="2856"/>
    <lineage>
        <taxon>Eukaryota</taxon>
        <taxon>Sar</taxon>
        <taxon>Stramenopiles</taxon>
        <taxon>Ochrophyta</taxon>
        <taxon>Bacillariophyta</taxon>
        <taxon>Bacillariophyceae</taxon>
        <taxon>Bacillariophycidae</taxon>
        <taxon>Bacillariales</taxon>
        <taxon>Bacillariaceae</taxon>
        <taxon>Cylindrotheca</taxon>
    </lineage>
</organism>
<feature type="compositionally biased region" description="Polar residues" evidence="1">
    <location>
        <begin position="133"/>
        <end position="146"/>
    </location>
</feature>
<feature type="region of interest" description="Disordered" evidence="1">
    <location>
        <begin position="103"/>
        <end position="177"/>
    </location>
</feature>
<feature type="compositionally biased region" description="Low complexity" evidence="1">
    <location>
        <begin position="45"/>
        <end position="62"/>
    </location>
</feature>
<comment type="caution">
    <text evidence="2">The sequence shown here is derived from an EMBL/GenBank/DDBJ whole genome shotgun (WGS) entry which is preliminary data.</text>
</comment>
<feature type="region of interest" description="Disordered" evidence="1">
    <location>
        <begin position="1"/>
        <end position="62"/>
    </location>
</feature>
<evidence type="ECO:0000313" key="3">
    <source>
        <dbReference type="Proteomes" id="UP001295423"/>
    </source>
</evidence>
<sequence>MKLFPSKQKHQGAPKQPKGRPWALSRVLCRSQKEKRIAAPPPVPTTVATRRTTARTKSATRAAIQRNNSTTLLLEEHAQNDMVDRDYWVPQQVPFDEIRKDHMTAHNNRRSIVGTTTTTNSDNNNGEQRTRPIPNQTKPAPNLKSSLDSKRSEGTSSSCTTSLLDDTTLGSLSSGTDSTLMDTTAIVQQDGCQGCEDGNRDLSLFLCGKILDQAGLRTPQDTEDEREAWDELILDLLLA</sequence>
<protein>
    <submittedName>
        <fullName evidence="2">Uncharacterized protein</fullName>
    </submittedName>
</protein>
<accession>A0AAD2CS56</accession>
<keyword evidence="3" id="KW-1185">Reference proteome</keyword>
<dbReference type="EMBL" id="CAKOGP040001113">
    <property type="protein sequence ID" value="CAJ1943665.1"/>
    <property type="molecule type" value="Genomic_DNA"/>
</dbReference>
<gene>
    <name evidence="2" type="ORF">CYCCA115_LOCUS8555</name>
</gene>
<evidence type="ECO:0000313" key="2">
    <source>
        <dbReference type="EMBL" id="CAJ1943665.1"/>
    </source>
</evidence>
<reference evidence="2" key="1">
    <citation type="submission" date="2023-08" db="EMBL/GenBank/DDBJ databases">
        <authorList>
            <person name="Audoor S."/>
            <person name="Bilcke G."/>
        </authorList>
    </citation>
    <scope>NUCLEOTIDE SEQUENCE</scope>
</reference>